<feature type="region of interest" description="Disordered" evidence="1">
    <location>
        <begin position="20"/>
        <end position="71"/>
    </location>
</feature>
<protein>
    <submittedName>
        <fullName evidence="2">Uncharacterized protein</fullName>
    </submittedName>
</protein>
<sequence length="71" mass="7907">MERSMSPRSQQNGEFITWVETNQQNQSQDGRSTSASVVSTPSQYDDNDSLKSSSKRKGFGSLFKRGSKVSK</sequence>
<reference evidence="2" key="2">
    <citation type="submission" date="2022-06" db="UniProtKB">
        <authorList>
            <consortium name="EnsemblMetazoa"/>
        </authorList>
    </citation>
    <scope>IDENTIFICATION</scope>
    <source>
        <strain evidence="2">DF5081</strain>
    </source>
</reference>
<dbReference type="EnsemblMetazoa" id="CJA40796.1">
    <property type="protein sequence ID" value="CJA40796.1"/>
    <property type="gene ID" value="WBGene00216644"/>
</dbReference>
<evidence type="ECO:0000313" key="2">
    <source>
        <dbReference type="EnsemblMetazoa" id="CJA40796.1"/>
    </source>
</evidence>
<reference evidence="3" key="1">
    <citation type="submission" date="2010-08" db="EMBL/GenBank/DDBJ databases">
        <authorList>
            <consortium name="Caenorhabditis japonica Sequencing Consortium"/>
            <person name="Wilson R.K."/>
        </authorList>
    </citation>
    <scope>NUCLEOTIDE SEQUENCE [LARGE SCALE GENOMIC DNA]</scope>
    <source>
        <strain evidence="3">DF5081</strain>
    </source>
</reference>
<accession>A0A8R1ISF0</accession>
<dbReference type="AlphaFoldDB" id="A0A8R1ISF0"/>
<dbReference type="Proteomes" id="UP000005237">
    <property type="component" value="Unassembled WGS sequence"/>
</dbReference>
<evidence type="ECO:0000256" key="1">
    <source>
        <dbReference type="SAM" id="MobiDB-lite"/>
    </source>
</evidence>
<keyword evidence="3" id="KW-1185">Reference proteome</keyword>
<evidence type="ECO:0000313" key="3">
    <source>
        <dbReference type="Proteomes" id="UP000005237"/>
    </source>
</evidence>
<feature type="compositionally biased region" description="Polar residues" evidence="1">
    <location>
        <begin position="20"/>
        <end position="44"/>
    </location>
</feature>
<organism evidence="2 3">
    <name type="scientific">Caenorhabditis japonica</name>
    <dbReference type="NCBI Taxonomy" id="281687"/>
    <lineage>
        <taxon>Eukaryota</taxon>
        <taxon>Metazoa</taxon>
        <taxon>Ecdysozoa</taxon>
        <taxon>Nematoda</taxon>
        <taxon>Chromadorea</taxon>
        <taxon>Rhabditida</taxon>
        <taxon>Rhabditina</taxon>
        <taxon>Rhabditomorpha</taxon>
        <taxon>Rhabditoidea</taxon>
        <taxon>Rhabditidae</taxon>
        <taxon>Peloderinae</taxon>
        <taxon>Caenorhabditis</taxon>
    </lineage>
</organism>
<name>A0A8R1ISF0_CAEJA</name>
<proteinExistence type="predicted"/>